<dbReference type="EMBL" id="NUVX01000094">
    <property type="protein sequence ID" value="PFJ27145.1"/>
    <property type="molecule type" value="Genomic_DNA"/>
</dbReference>
<sequence>MNKYTFGSLKEIYGNATYDYNHGINQFDVDKANALVKVIENSRNDKSPQVGDIVEFTDKHGEYYANAHIERLQEDGFYICERIFSCFVSANERTDSIHTSTGGGEWTVIPMNLTYLGKKEKRFVTIGHNENGAFAILAEVNVWEYKENDLTNMTKAHDKFHVSIR</sequence>
<organism evidence="1 2">
    <name type="scientific">Bacillus thuringiensis</name>
    <dbReference type="NCBI Taxonomy" id="1428"/>
    <lineage>
        <taxon>Bacteria</taxon>
        <taxon>Bacillati</taxon>
        <taxon>Bacillota</taxon>
        <taxon>Bacilli</taxon>
        <taxon>Bacillales</taxon>
        <taxon>Bacillaceae</taxon>
        <taxon>Bacillus</taxon>
        <taxon>Bacillus cereus group</taxon>
    </lineage>
</organism>
<proteinExistence type="predicted"/>
<dbReference type="InterPro" id="IPR025189">
    <property type="entry name" value="DUF4121"/>
</dbReference>
<evidence type="ECO:0000313" key="1">
    <source>
        <dbReference type="EMBL" id="PFJ27145.1"/>
    </source>
</evidence>
<name>A0A9X6ZPX6_BACTU</name>
<dbReference type="RefSeq" id="WP_098517831.1">
    <property type="nucleotide sequence ID" value="NZ_NUVX01000094.1"/>
</dbReference>
<accession>A0A9X6ZPX6</accession>
<dbReference type="Proteomes" id="UP000224003">
    <property type="component" value="Unassembled WGS sequence"/>
</dbReference>
<reference evidence="1 2" key="1">
    <citation type="submission" date="2017-09" db="EMBL/GenBank/DDBJ databases">
        <title>Large-scale bioinformatics analysis of Bacillus genomes uncovers conserved roles of natural products in bacterial physiology.</title>
        <authorList>
            <consortium name="Agbiome Team Llc"/>
            <person name="Bleich R.M."/>
            <person name="Grubbs K.J."/>
            <person name="Santa Maria K.C."/>
            <person name="Allen S.E."/>
            <person name="Farag S."/>
            <person name="Shank E.A."/>
            <person name="Bowers A."/>
        </authorList>
    </citation>
    <scope>NUCLEOTIDE SEQUENCE [LARGE SCALE GENOMIC DNA]</scope>
    <source>
        <strain evidence="1 2">AFS085496</strain>
    </source>
</reference>
<evidence type="ECO:0000313" key="2">
    <source>
        <dbReference type="Proteomes" id="UP000224003"/>
    </source>
</evidence>
<comment type="caution">
    <text evidence="1">The sequence shown here is derived from an EMBL/GenBank/DDBJ whole genome shotgun (WGS) entry which is preliminary data.</text>
</comment>
<protein>
    <submittedName>
        <fullName evidence="1">Uncharacterized protein</fullName>
    </submittedName>
</protein>
<gene>
    <name evidence="1" type="ORF">COJ15_34510</name>
</gene>
<dbReference type="Pfam" id="PF13497">
    <property type="entry name" value="DUF4121"/>
    <property type="match status" value="1"/>
</dbReference>
<dbReference type="AlphaFoldDB" id="A0A9X6ZPX6"/>